<name>A0AAD7HUJ1_9AGAR</name>
<dbReference type="Proteomes" id="UP001215598">
    <property type="component" value="Unassembled WGS sequence"/>
</dbReference>
<dbReference type="Pfam" id="PF00168">
    <property type="entry name" value="C2"/>
    <property type="match status" value="1"/>
</dbReference>
<evidence type="ECO:0000313" key="3">
    <source>
        <dbReference type="Proteomes" id="UP001215598"/>
    </source>
</evidence>
<gene>
    <name evidence="2" type="ORF">B0H16DRAFT_1697708</name>
</gene>
<accession>A0AAD7HUJ1</accession>
<dbReference type="SMART" id="SM00239">
    <property type="entry name" value="C2"/>
    <property type="match status" value="1"/>
</dbReference>
<reference evidence="2" key="1">
    <citation type="submission" date="2023-03" db="EMBL/GenBank/DDBJ databases">
        <title>Massive genome expansion in bonnet fungi (Mycena s.s.) driven by repeated elements and novel gene families across ecological guilds.</title>
        <authorList>
            <consortium name="Lawrence Berkeley National Laboratory"/>
            <person name="Harder C.B."/>
            <person name="Miyauchi S."/>
            <person name="Viragh M."/>
            <person name="Kuo A."/>
            <person name="Thoen E."/>
            <person name="Andreopoulos B."/>
            <person name="Lu D."/>
            <person name="Skrede I."/>
            <person name="Drula E."/>
            <person name="Henrissat B."/>
            <person name="Morin E."/>
            <person name="Kohler A."/>
            <person name="Barry K."/>
            <person name="LaButti K."/>
            <person name="Morin E."/>
            <person name="Salamov A."/>
            <person name="Lipzen A."/>
            <person name="Mereny Z."/>
            <person name="Hegedus B."/>
            <person name="Baldrian P."/>
            <person name="Stursova M."/>
            <person name="Weitz H."/>
            <person name="Taylor A."/>
            <person name="Grigoriev I.V."/>
            <person name="Nagy L.G."/>
            <person name="Martin F."/>
            <person name="Kauserud H."/>
        </authorList>
    </citation>
    <scope>NUCLEOTIDE SEQUENCE</scope>
    <source>
        <strain evidence="2">CBHHK182m</strain>
    </source>
</reference>
<comment type="caution">
    <text evidence="2">The sequence shown here is derived from an EMBL/GenBank/DDBJ whole genome shotgun (WGS) entry which is preliminary data.</text>
</comment>
<keyword evidence="3" id="KW-1185">Reference proteome</keyword>
<dbReference type="EMBL" id="JARKIB010000179">
    <property type="protein sequence ID" value="KAJ7727463.1"/>
    <property type="molecule type" value="Genomic_DNA"/>
</dbReference>
<dbReference type="InterPro" id="IPR035892">
    <property type="entry name" value="C2_domain_sf"/>
</dbReference>
<feature type="domain" description="C2" evidence="1">
    <location>
        <begin position="1"/>
        <end position="108"/>
    </location>
</feature>
<proteinExistence type="predicted"/>
<dbReference type="PROSITE" id="PS50004">
    <property type="entry name" value="C2"/>
    <property type="match status" value="1"/>
</dbReference>
<evidence type="ECO:0000259" key="1">
    <source>
        <dbReference type="PROSITE" id="PS50004"/>
    </source>
</evidence>
<organism evidence="2 3">
    <name type="scientific">Mycena metata</name>
    <dbReference type="NCBI Taxonomy" id="1033252"/>
    <lineage>
        <taxon>Eukaryota</taxon>
        <taxon>Fungi</taxon>
        <taxon>Dikarya</taxon>
        <taxon>Basidiomycota</taxon>
        <taxon>Agaricomycotina</taxon>
        <taxon>Agaricomycetes</taxon>
        <taxon>Agaricomycetidae</taxon>
        <taxon>Agaricales</taxon>
        <taxon>Marasmiineae</taxon>
        <taxon>Mycenaceae</taxon>
        <taxon>Mycena</taxon>
    </lineage>
</organism>
<dbReference type="SUPFAM" id="SSF49562">
    <property type="entry name" value="C2 domain (Calcium/lipid-binding domain, CaLB)"/>
    <property type="match status" value="1"/>
</dbReference>
<protein>
    <recommendedName>
        <fullName evidence="1">C2 domain-containing protein</fullName>
    </recommendedName>
</protein>
<dbReference type="AlphaFoldDB" id="A0AAD7HUJ1"/>
<evidence type="ECO:0000313" key="2">
    <source>
        <dbReference type="EMBL" id="KAJ7727463.1"/>
    </source>
</evidence>
<feature type="non-terminal residue" evidence="2">
    <location>
        <position position="326"/>
    </location>
</feature>
<sequence length="326" mass="36230">MAENYTLLIESADQIMWDSRIWHRKPKLYATVTLDLDDNPISQTPVLKRSLEPKWNFNSVLLCSLTSTITLQLHHHTFFSRPDDPVIGQCTIGIKELLDRCSSGKVVHLEIKSDGNISGRLSVLLEDSKVAAGRAKGRMESALVTLTAAGPSFDRITAAVEAGGSQNDLATALGACLDRIDVVVKIGDKLAQVHPYVSAAWTILSSVYQAVKQQHEMDNKVVKLVKDIVELYSFKDDIHFVVAKIQILEDTLIKIAKHTLVCANFLAEYSQPKFSERAIQTAFVNDNQRRIGDLSNELVKLKESFTHALRIQSLLLTTEVHGTVAR</sequence>
<dbReference type="InterPro" id="IPR000008">
    <property type="entry name" value="C2_dom"/>
</dbReference>
<dbReference type="Gene3D" id="2.60.40.150">
    <property type="entry name" value="C2 domain"/>
    <property type="match status" value="1"/>
</dbReference>
<dbReference type="CDD" id="cd00030">
    <property type="entry name" value="C2"/>
    <property type="match status" value="1"/>
</dbReference>